<dbReference type="GO" id="GO:0008654">
    <property type="term" value="P:phospholipid biosynthetic process"/>
    <property type="evidence" value="ECO:0007669"/>
    <property type="project" value="EnsemblFungi"/>
</dbReference>
<keyword evidence="3" id="KW-1185">Reference proteome</keyword>
<evidence type="ECO:0000256" key="1">
    <source>
        <dbReference type="SAM" id="MobiDB-lite"/>
    </source>
</evidence>
<dbReference type="Proteomes" id="UP000006790">
    <property type="component" value="Chromosome 4"/>
</dbReference>
<dbReference type="STRING" id="931890.G8JSA0"/>
<dbReference type="GO" id="GO:0030968">
    <property type="term" value="P:endoplasmic reticulum unfolded protein response"/>
    <property type="evidence" value="ECO:0007669"/>
    <property type="project" value="EnsemblFungi"/>
</dbReference>
<dbReference type="RefSeq" id="XP_003646439.1">
    <property type="nucleotide sequence ID" value="XM_003646391.1"/>
</dbReference>
<dbReference type="PANTHER" id="PTHR38406:SF1">
    <property type="entry name" value="TRANSCRIPTIONAL REPRESSOR OPI1"/>
    <property type="match status" value="1"/>
</dbReference>
<dbReference type="InterPro" id="IPR013927">
    <property type="entry name" value="TF_Opi1_Ccg-8"/>
</dbReference>
<dbReference type="GO" id="GO:0016036">
    <property type="term" value="P:cellular response to phosphate starvation"/>
    <property type="evidence" value="ECO:0007669"/>
    <property type="project" value="EnsemblFungi"/>
</dbReference>
<feature type="compositionally biased region" description="Basic and acidic residues" evidence="1">
    <location>
        <begin position="191"/>
        <end position="204"/>
    </location>
</feature>
<dbReference type="OMA" id="QANDRIF"/>
<dbReference type="OrthoDB" id="2441642at2759"/>
<evidence type="ECO:0008006" key="4">
    <source>
        <dbReference type="Google" id="ProtNLM"/>
    </source>
</evidence>
<reference evidence="3" key="1">
    <citation type="journal article" date="2012" name="G3 (Bethesda)">
        <title>Pichia sorbitophila, an interspecies yeast hybrid reveals early steps of genome resolution following polyploidization.</title>
        <authorList>
            <person name="Leh Louis V."/>
            <person name="Despons L."/>
            <person name="Friedrich A."/>
            <person name="Martin T."/>
            <person name="Durrens P."/>
            <person name="Casaregola S."/>
            <person name="Neuveglise C."/>
            <person name="Fairhead C."/>
            <person name="Marck C."/>
            <person name="Cruz J.A."/>
            <person name="Straub M.L."/>
            <person name="Kugler V."/>
            <person name="Sacerdot C."/>
            <person name="Uzunov Z."/>
            <person name="Thierry A."/>
            <person name="Weiss S."/>
            <person name="Bleykasten C."/>
            <person name="De Montigny J."/>
            <person name="Jacques N."/>
            <person name="Jung P."/>
            <person name="Lemaire M."/>
            <person name="Mallet S."/>
            <person name="Morel G."/>
            <person name="Richard G.F."/>
            <person name="Sarkar A."/>
            <person name="Savel G."/>
            <person name="Schacherer J."/>
            <person name="Seret M.L."/>
            <person name="Talla E."/>
            <person name="Samson G."/>
            <person name="Jubin C."/>
            <person name="Poulain J."/>
            <person name="Vacherie B."/>
            <person name="Barbe V."/>
            <person name="Pelletier E."/>
            <person name="Sherman D.J."/>
            <person name="Westhof E."/>
            <person name="Weissenbach J."/>
            <person name="Baret P.V."/>
            <person name="Wincker P."/>
            <person name="Gaillardin C."/>
            <person name="Dujon B."/>
            <person name="Souciet J.L."/>
        </authorList>
    </citation>
    <scope>NUCLEOTIDE SEQUENCE [LARGE SCALE GENOMIC DNA]</scope>
    <source>
        <strain evidence="3">CBS 270.75 / DBVPG 7215 / KCTC 17166 / NRRL Y-17582</strain>
    </source>
</reference>
<evidence type="ECO:0000313" key="2">
    <source>
        <dbReference type="EMBL" id="AET39622.1"/>
    </source>
</evidence>
<gene>
    <name evidence="2" type="ordered locus">Ecym_4590</name>
</gene>
<dbReference type="GO" id="GO:0071072">
    <property type="term" value="P:negative regulation of phospholipid biosynthetic process"/>
    <property type="evidence" value="ECO:0007669"/>
    <property type="project" value="EnsemblFungi"/>
</dbReference>
<dbReference type="PANTHER" id="PTHR38406">
    <property type="entry name" value="TRANSCRIPTIONAL REPRESSOR OPI1"/>
    <property type="match status" value="1"/>
</dbReference>
<sequence length="365" mass="41945">MASVNRTDIEHAKEPEFIAVEALSQLCNSNAKTDEIKDNSHGEEKQEDKQHYDDGETLLHKMRQNSIINNAVSLYEQTKLQHPNFKRRVELVERKASTMVRRTSEFWSQADSSENDCMDDVYSTGTPLDDHLGTPLRVSKRQKIRENFKEYRLNMSIESKKQLITCLHLLKLANKQLSHTVSSLQDLVQKEKETAEQHLPHKDSDSDDNEQFYDASENLADERSKEIKMEVVGTVKKVYSLISHFAGNSLPEPARSQVRETLLNLPTNWSLNVNSTSKQRSSNPRLSANGKILILAEESLDMVSNVIQVFDGTIGKAEEWVKHKRELKELIKAQYIETQLKLKVKRQLEKEQAEGQHQELNHESI</sequence>
<feature type="region of interest" description="Disordered" evidence="1">
    <location>
        <begin position="191"/>
        <end position="211"/>
    </location>
</feature>
<dbReference type="GO" id="GO:0031965">
    <property type="term" value="C:nuclear membrane"/>
    <property type="evidence" value="ECO:0007669"/>
    <property type="project" value="EnsemblFungi"/>
</dbReference>
<dbReference type="Pfam" id="PF08618">
    <property type="entry name" value="Opi1"/>
    <property type="match status" value="2"/>
</dbReference>
<dbReference type="GO" id="GO:0045944">
    <property type="term" value="P:positive regulation of transcription by RNA polymerase II"/>
    <property type="evidence" value="ECO:0007669"/>
    <property type="project" value="EnsemblFungi"/>
</dbReference>
<dbReference type="eggNOG" id="ENOG502RG16">
    <property type="taxonomic scope" value="Eukaryota"/>
</dbReference>
<dbReference type="KEGG" id="erc:Ecym_4590"/>
<dbReference type="GO" id="GO:0005783">
    <property type="term" value="C:endoplasmic reticulum"/>
    <property type="evidence" value="ECO:0007669"/>
    <property type="project" value="EnsemblFungi"/>
</dbReference>
<organism evidence="2 3">
    <name type="scientific">Eremothecium cymbalariae (strain CBS 270.75 / DBVPG 7215 / KCTC 17166 / NRRL Y-17582)</name>
    <name type="common">Yeast</name>
    <dbReference type="NCBI Taxonomy" id="931890"/>
    <lineage>
        <taxon>Eukaryota</taxon>
        <taxon>Fungi</taxon>
        <taxon>Dikarya</taxon>
        <taxon>Ascomycota</taxon>
        <taxon>Saccharomycotina</taxon>
        <taxon>Saccharomycetes</taxon>
        <taxon>Saccharomycetales</taxon>
        <taxon>Saccharomycetaceae</taxon>
        <taxon>Eremothecium</taxon>
    </lineage>
</organism>
<dbReference type="GO" id="GO:0070300">
    <property type="term" value="F:phosphatidic acid binding"/>
    <property type="evidence" value="ECO:0007669"/>
    <property type="project" value="EnsemblFungi"/>
</dbReference>
<dbReference type="GeneID" id="11471630"/>
<dbReference type="FunCoup" id="G8JSA0">
    <property type="interactions" value="278"/>
</dbReference>
<protein>
    <recommendedName>
        <fullName evidence="4">Transcriptional repressor OPI1</fullName>
    </recommendedName>
</protein>
<evidence type="ECO:0000313" key="3">
    <source>
        <dbReference type="Proteomes" id="UP000006790"/>
    </source>
</evidence>
<name>G8JSA0_ERECY</name>
<dbReference type="InParanoid" id="G8JSA0"/>
<dbReference type="GO" id="GO:0000122">
    <property type="term" value="P:negative regulation of transcription by RNA polymerase II"/>
    <property type="evidence" value="ECO:0007669"/>
    <property type="project" value="EnsemblFungi"/>
</dbReference>
<dbReference type="EMBL" id="CP002500">
    <property type="protein sequence ID" value="AET39622.1"/>
    <property type="molecule type" value="Genomic_DNA"/>
</dbReference>
<dbReference type="GO" id="GO:0005654">
    <property type="term" value="C:nucleoplasm"/>
    <property type="evidence" value="ECO:0007669"/>
    <property type="project" value="EnsemblFungi"/>
</dbReference>
<dbReference type="GO" id="GO:0003714">
    <property type="term" value="F:transcription corepressor activity"/>
    <property type="evidence" value="ECO:0007669"/>
    <property type="project" value="EnsemblFungi"/>
</dbReference>
<dbReference type="HOGENOM" id="CLU_039546_0_0_1"/>
<proteinExistence type="predicted"/>
<accession>G8JSA0</accession>
<dbReference type="AlphaFoldDB" id="G8JSA0"/>